<keyword evidence="5" id="KW-1185">Reference proteome</keyword>
<feature type="domain" description="Secretion system C-terminal sorting" evidence="3">
    <location>
        <begin position="690"/>
        <end position="760"/>
    </location>
</feature>
<evidence type="ECO:0000313" key="5">
    <source>
        <dbReference type="Proteomes" id="UP000007463"/>
    </source>
</evidence>
<dbReference type="Pfam" id="PF13365">
    <property type="entry name" value="Trypsin_2"/>
    <property type="match status" value="1"/>
</dbReference>
<dbReference type="EMBL" id="CP002542">
    <property type="protein sequence ID" value="AEA43494.1"/>
    <property type="molecule type" value="Genomic_DNA"/>
</dbReference>
<keyword evidence="4" id="KW-0378">Hydrolase</keyword>
<dbReference type="AlphaFoldDB" id="F2IEH0"/>
<reference evidence="5" key="2">
    <citation type="submission" date="2011-02" db="EMBL/GenBank/DDBJ databases">
        <title>The complete genome of Fluviicola taffensis DSM 16823.</title>
        <authorList>
            <consortium name="US DOE Joint Genome Institute (JGI-PGF)"/>
            <person name="Lucas S."/>
            <person name="Copeland A."/>
            <person name="Lapidus A."/>
            <person name="Bruce D."/>
            <person name="Goodwin L."/>
            <person name="Pitluck S."/>
            <person name="Kyrpides N."/>
            <person name="Mavromatis K."/>
            <person name="Ivanova N."/>
            <person name="Mikhailova N."/>
            <person name="Pagani I."/>
            <person name="Chertkov O."/>
            <person name="Detter J.C."/>
            <person name="Han C."/>
            <person name="Tapia R."/>
            <person name="Land M."/>
            <person name="Hauser L."/>
            <person name="Markowitz V."/>
            <person name="Cheng J.-F."/>
            <person name="Hugenholtz P."/>
            <person name="Woyke T."/>
            <person name="Wu D."/>
            <person name="Tindall B."/>
            <person name="Pomrenke H.G."/>
            <person name="Brambilla E."/>
            <person name="Klenk H.-P."/>
            <person name="Eisen J.A."/>
        </authorList>
    </citation>
    <scope>NUCLEOTIDE SEQUENCE [LARGE SCALE GENOMIC DNA]</scope>
    <source>
        <strain evidence="5">DSM 16823 / RW262 / RW262</strain>
    </source>
</reference>
<feature type="signal peptide" evidence="2">
    <location>
        <begin position="1"/>
        <end position="19"/>
    </location>
</feature>
<reference evidence="4 5" key="1">
    <citation type="journal article" date="2011" name="Stand. Genomic Sci.">
        <title>Complete genome sequence of the gliding freshwater bacterium Fluviicola taffensis type strain (RW262).</title>
        <authorList>
            <person name="Woyke T."/>
            <person name="Chertkov O."/>
            <person name="Lapidus A."/>
            <person name="Nolan M."/>
            <person name="Lucas S."/>
            <person name="Del Rio T.G."/>
            <person name="Tice H."/>
            <person name="Cheng J.F."/>
            <person name="Tapia R."/>
            <person name="Han C."/>
            <person name="Goodwin L."/>
            <person name="Pitluck S."/>
            <person name="Liolios K."/>
            <person name="Pagani I."/>
            <person name="Ivanova N."/>
            <person name="Huntemann M."/>
            <person name="Mavromatis K."/>
            <person name="Mikhailova N."/>
            <person name="Pati A."/>
            <person name="Chen A."/>
            <person name="Palaniappan K."/>
            <person name="Land M."/>
            <person name="Hauser L."/>
            <person name="Brambilla E.M."/>
            <person name="Rohde M."/>
            <person name="Mwirichia R."/>
            <person name="Sikorski J."/>
            <person name="Tindall B.J."/>
            <person name="Goker M."/>
            <person name="Bristow J."/>
            <person name="Eisen J.A."/>
            <person name="Markowitz V."/>
            <person name="Hugenholtz P."/>
            <person name="Klenk H.P."/>
            <person name="Kyrpides N.C."/>
        </authorList>
    </citation>
    <scope>NUCLEOTIDE SEQUENCE [LARGE SCALE GENOMIC DNA]</scope>
    <source>
        <strain evidence="5">DSM 16823 / RW262 / RW262</strain>
    </source>
</reference>
<dbReference type="Gene3D" id="2.60.40.10">
    <property type="entry name" value="Immunoglobulins"/>
    <property type="match status" value="1"/>
</dbReference>
<dbReference type="InterPro" id="IPR013783">
    <property type="entry name" value="Ig-like_fold"/>
</dbReference>
<protein>
    <submittedName>
        <fullName evidence="4">Lysyl endopeptidase</fullName>
        <ecNumber evidence="4">3.4.21.50</ecNumber>
    </submittedName>
</protein>
<dbReference type="KEGG" id="fte:Fluta_1500"/>
<name>F2IEH0_FLUTR</name>
<dbReference type="SUPFAM" id="SSF50494">
    <property type="entry name" value="Trypsin-like serine proteases"/>
    <property type="match status" value="1"/>
</dbReference>
<dbReference type="HOGENOM" id="CLU_021087_0_0_10"/>
<dbReference type="Gene3D" id="2.40.10.10">
    <property type="entry name" value="Trypsin-like serine proteases"/>
    <property type="match status" value="2"/>
</dbReference>
<proteinExistence type="predicted"/>
<dbReference type="InterPro" id="IPR043504">
    <property type="entry name" value="Peptidase_S1_PA_chymotrypsin"/>
</dbReference>
<dbReference type="InterPro" id="IPR026444">
    <property type="entry name" value="Secre_tail"/>
</dbReference>
<keyword evidence="1 2" id="KW-0732">Signal</keyword>
<evidence type="ECO:0000259" key="3">
    <source>
        <dbReference type="Pfam" id="PF18962"/>
    </source>
</evidence>
<dbReference type="STRING" id="755732.Fluta_1500"/>
<dbReference type="EC" id="3.4.21.50" evidence="4"/>
<dbReference type="eggNOG" id="COG3591">
    <property type="taxonomic scope" value="Bacteria"/>
</dbReference>
<dbReference type="NCBIfam" id="TIGR04183">
    <property type="entry name" value="Por_Secre_tail"/>
    <property type="match status" value="1"/>
</dbReference>
<evidence type="ECO:0000256" key="1">
    <source>
        <dbReference type="ARBA" id="ARBA00022729"/>
    </source>
</evidence>
<dbReference type="OrthoDB" id="9342482at2"/>
<dbReference type="Pfam" id="PF18962">
    <property type="entry name" value="Por_Secre_tail"/>
    <property type="match status" value="1"/>
</dbReference>
<dbReference type="Proteomes" id="UP000007463">
    <property type="component" value="Chromosome"/>
</dbReference>
<dbReference type="InterPro" id="IPR009003">
    <property type="entry name" value="Peptidase_S1_PA"/>
</dbReference>
<evidence type="ECO:0000256" key="2">
    <source>
        <dbReference type="SAM" id="SignalP"/>
    </source>
</evidence>
<dbReference type="GO" id="GO:0016787">
    <property type="term" value="F:hydrolase activity"/>
    <property type="evidence" value="ECO:0007669"/>
    <property type="project" value="UniProtKB-KW"/>
</dbReference>
<evidence type="ECO:0000313" key="4">
    <source>
        <dbReference type="EMBL" id="AEA43494.1"/>
    </source>
</evidence>
<organism evidence="4 5">
    <name type="scientific">Fluviicola taffensis (strain DSM 16823 / NCIMB 13979 / RW262)</name>
    <dbReference type="NCBI Taxonomy" id="755732"/>
    <lineage>
        <taxon>Bacteria</taxon>
        <taxon>Pseudomonadati</taxon>
        <taxon>Bacteroidota</taxon>
        <taxon>Flavobacteriia</taxon>
        <taxon>Flavobacteriales</taxon>
        <taxon>Crocinitomicaceae</taxon>
        <taxon>Fluviicola</taxon>
    </lineage>
</organism>
<feature type="chain" id="PRO_5003278348" evidence="2">
    <location>
        <begin position="20"/>
        <end position="761"/>
    </location>
</feature>
<sequence precursor="true">MNKKLLTCALLTLSLSLVAQQGDGGLPKGGKSTHSMKYVDKKFFSEPDISALRAEDEVTDKTGNAPWRFGFNNSTSLNMTNSGTWNTLPNGAKIWQLIITCENALTVNLTLDNVTIPEGNELYVFNPDKSFILGKFTAYHLYEGNLGTELVPGNTAILEYYIPAKNVGQAATLNVNTVTHGYRTSGEFQAKAFGQAGSCNMNVNCADGAAWVDQRNGAVMLVSGSNGFCSGSLINNTLNDGKPYVLTANHCYNSNTNTASWIFRFNWQATGCANPGSSPTNFNSLSGSVLRARRTPSDFCLVEITGGLVNNTVPASYNAYFSGWDNTGAIPTSAVSIHHPRGDIKKISFDDNPLVISQGMSSTESNSTWTVKWDRNTTTESASSGSPLFDQNHRIIGQLWGGGASCSNLNGSDFYGRLINSWNPAGSNSTNHLKTWLDPNNIGASVVDGYNPNGPNLALDAAMSNPQGVTGSICSADVSPKVTIVNTGTTTLTSATINYGFDGTTNLVYNWTGSLNQYQSSIIILPTITLTSGNYVFNAIVSNPNASTDQNISNNTITSSFSTITNGTPITLNLTMDCYGDEISWILQNMSGSTTLYSGGPYTYNPGVATNATGNFCLSNGCYKFTMTDASGDGMTANLCPNGFYTITDQNNVVLTQLLASNANFGSTHIDTVCVSTTAGLKDYSNSWKMYPNPTSDNLTIEISTEGIKNVQITNATGQIIQTFESDLNTMVVPASNLAKGMYFIRLTSGEGTSQKSFIVK</sequence>
<dbReference type="RefSeq" id="WP_013686265.1">
    <property type="nucleotide sequence ID" value="NC_015321.1"/>
</dbReference>
<gene>
    <name evidence="4" type="ordered locus">Fluta_1500</name>
</gene>
<accession>F2IEH0</accession>